<accession>A0A059FFK3</accession>
<dbReference type="AlphaFoldDB" id="A0A059FFK3"/>
<dbReference type="Pfam" id="PF11233">
    <property type="entry name" value="DUF3035"/>
    <property type="match status" value="1"/>
</dbReference>
<reference evidence="1 2" key="1">
    <citation type="journal article" date="2014" name="Antonie Van Leeuwenhoek">
        <title>Hyphomonas beringensis sp. nov. and Hyphomonas chukchiensis sp. nov., isolated from surface seawater of the Bering Sea and Chukchi Sea.</title>
        <authorList>
            <person name="Li C."/>
            <person name="Lai Q."/>
            <person name="Li G."/>
            <person name="Dong C."/>
            <person name="Wang J."/>
            <person name="Liao Y."/>
            <person name="Shao Z."/>
        </authorList>
    </citation>
    <scope>NUCLEOTIDE SEQUENCE [LARGE SCALE GENOMIC DNA]</scope>
    <source>
        <strain evidence="1 2">MHS-2</strain>
    </source>
</reference>
<protein>
    <submittedName>
        <fullName evidence="1">Putative lipoprotein</fullName>
    </submittedName>
</protein>
<dbReference type="STRING" id="1280950.HJO_14392"/>
<keyword evidence="2" id="KW-1185">Reference proteome</keyword>
<gene>
    <name evidence="1" type="ORF">HJO_14392</name>
</gene>
<dbReference type="EMBL" id="ARYK01000008">
    <property type="protein sequence ID" value="KCZ89415.1"/>
    <property type="molecule type" value="Genomic_DNA"/>
</dbReference>
<proteinExistence type="predicted"/>
<dbReference type="PATRIC" id="fig|1280950.3.peg.2891"/>
<evidence type="ECO:0000313" key="2">
    <source>
        <dbReference type="Proteomes" id="UP000025171"/>
    </source>
</evidence>
<organism evidence="1 2">
    <name type="scientific">Hyphomonas johnsonii MHS-2</name>
    <dbReference type="NCBI Taxonomy" id="1280950"/>
    <lineage>
        <taxon>Bacteria</taxon>
        <taxon>Pseudomonadati</taxon>
        <taxon>Pseudomonadota</taxon>
        <taxon>Alphaproteobacteria</taxon>
        <taxon>Hyphomonadales</taxon>
        <taxon>Hyphomonadaceae</taxon>
        <taxon>Hyphomonas</taxon>
    </lineage>
</organism>
<dbReference type="eggNOG" id="ENOG5030N9J">
    <property type="taxonomic scope" value="Bacteria"/>
</dbReference>
<dbReference type="InterPro" id="IPR021395">
    <property type="entry name" value="DUF3035"/>
</dbReference>
<keyword evidence="1" id="KW-0449">Lipoprotein</keyword>
<evidence type="ECO:0000313" key="1">
    <source>
        <dbReference type="EMBL" id="KCZ89415.1"/>
    </source>
</evidence>
<comment type="caution">
    <text evidence="1">The sequence shown here is derived from an EMBL/GenBank/DDBJ whole genome shotgun (WGS) entry which is preliminary data.</text>
</comment>
<sequence length="159" mass="16344">MLIAVGAALAVTTACSSGRSGARTPDEFRVVTQAPLIVPPEYSLRPPTAGGSLPAEVDPGRAAVATAFGTNIGQNASLSERALVAAAGANAVNPLIRSQVDYEETKTIRKSTSAVDKLLFWRKDNADDIAATQDDNATGGEPVVIEQSGATARLKLPGT</sequence>
<name>A0A059FFK3_9PROT</name>
<dbReference type="Proteomes" id="UP000025171">
    <property type="component" value="Unassembled WGS sequence"/>
</dbReference>